<evidence type="ECO:0000313" key="3">
    <source>
        <dbReference type="EMBL" id="PIR95961.1"/>
    </source>
</evidence>
<dbReference type="InterPro" id="IPR003488">
    <property type="entry name" value="DprA"/>
</dbReference>
<gene>
    <name evidence="3" type="ORF">COT92_03575</name>
</gene>
<sequence length="193" mass="21438">MNKELFYLHGFNLLPQFGPSRLGKICKNFQNLKDAYTATEKSLIAAGIEAEHALIFIKHRESLNLEKEAAGLENEGIKLLSYKDALYPKLLLEIPKLPPLLYYRGKMVDAQELCVAAVGTRKISTYGRTAVQDIITPLVETGVTIVSGMAYGVDSEVHKIATKNHKRTIAILGGGLDDRSLYPKHHQLLAHEI</sequence>
<proteinExistence type="inferred from homology"/>
<evidence type="ECO:0000256" key="1">
    <source>
        <dbReference type="ARBA" id="ARBA00006525"/>
    </source>
</evidence>
<comment type="similarity">
    <text evidence="1">Belongs to the DprA/Smf family.</text>
</comment>
<comment type="caution">
    <text evidence="3">The sequence shown here is derived from an EMBL/GenBank/DDBJ whole genome shotgun (WGS) entry which is preliminary data.</text>
</comment>
<reference evidence="4" key="1">
    <citation type="submission" date="2017-09" db="EMBL/GenBank/DDBJ databases">
        <title>Depth-based differentiation of microbial function through sediment-hosted aquifers and enrichment of novel symbionts in the deep terrestrial subsurface.</title>
        <authorList>
            <person name="Probst A.J."/>
            <person name="Ladd B."/>
            <person name="Jarett J.K."/>
            <person name="Geller-Mcgrath D.E."/>
            <person name="Sieber C.M.K."/>
            <person name="Emerson J.B."/>
            <person name="Anantharaman K."/>
            <person name="Thomas B.C."/>
            <person name="Malmstrom R."/>
            <person name="Stieglmeier M."/>
            <person name="Klingl A."/>
            <person name="Woyke T."/>
            <person name="Ryan C.M."/>
            <person name="Banfield J.F."/>
        </authorList>
    </citation>
    <scope>NUCLEOTIDE SEQUENCE [LARGE SCALE GENOMIC DNA]</scope>
</reference>
<protein>
    <submittedName>
        <fullName evidence="3">DNA-protecting protein DprA</fullName>
    </submittedName>
</protein>
<dbReference type="AlphaFoldDB" id="A0A2H0VA68"/>
<dbReference type="Gene3D" id="3.40.50.450">
    <property type="match status" value="1"/>
</dbReference>
<evidence type="ECO:0000313" key="4">
    <source>
        <dbReference type="Proteomes" id="UP000230922"/>
    </source>
</evidence>
<evidence type="ECO:0000259" key="2">
    <source>
        <dbReference type="Pfam" id="PF02481"/>
    </source>
</evidence>
<accession>A0A2H0VA68</accession>
<dbReference type="InterPro" id="IPR057666">
    <property type="entry name" value="DrpA_SLOG"/>
</dbReference>
<dbReference type="Pfam" id="PF02481">
    <property type="entry name" value="DNA_processg_A"/>
    <property type="match status" value="1"/>
</dbReference>
<dbReference type="EMBL" id="PFAK01000060">
    <property type="protein sequence ID" value="PIR95961.1"/>
    <property type="molecule type" value="Genomic_DNA"/>
</dbReference>
<dbReference type="PANTHER" id="PTHR43022">
    <property type="entry name" value="PROTEIN SMF"/>
    <property type="match status" value="1"/>
</dbReference>
<name>A0A2H0VA68_9BACT</name>
<organism evidence="3 4">
    <name type="scientific">Candidatus Doudnabacteria bacterium CG10_big_fil_rev_8_21_14_0_10_42_18</name>
    <dbReference type="NCBI Taxonomy" id="1974552"/>
    <lineage>
        <taxon>Bacteria</taxon>
        <taxon>Candidatus Doudnaibacteriota</taxon>
    </lineage>
</organism>
<dbReference type="SUPFAM" id="SSF102405">
    <property type="entry name" value="MCP/YpsA-like"/>
    <property type="match status" value="1"/>
</dbReference>
<dbReference type="GO" id="GO:0009294">
    <property type="term" value="P:DNA-mediated transformation"/>
    <property type="evidence" value="ECO:0007669"/>
    <property type="project" value="InterPro"/>
</dbReference>
<feature type="non-terminal residue" evidence="3">
    <location>
        <position position="193"/>
    </location>
</feature>
<feature type="domain" description="Smf/DprA SLOG" evidence="2">
    <location>
        <begin position="79"/>
        <end position="193"/>
    </location>
</feature>
<dbReference type="Proteomes" id="UP000230922">
    <property type="component" value="Unassembled WGS sequence"/>
</dbReference>
<dbReference type="PANTHER" id="PTHR43022:SF1">
    <property type="entry name" value="PROTEIN SMF"/>
    <property type="match status" value="1"/>
</dbReference>